<evidence type="ECO:0000313" key="2">
    <source>
        <dbReference type="EnsemblMetazoa" id="CLYHEMP012966.1"/>
    </source>
</evidence>
<evidence type="ECO:0000313" key="3">
    <source>
        <dbReference type="Proteomes" id="UP000594262"/>
    </source>
</evidence>
<name>A0A7M5WTQ6_9CNID</name>
<organism evidence="2 3">
    <name type="scientific">Clytia hemisphaerica</name>
    <dbReference type="NCBI Taxonomy" id="252671"/>
    <lineage>
        <taxon>Eukaryota</taxon>
        <taxon>Metazoa</taxon>
        <taxon>Cnidaria</taxon>
        <taxon>Hydrozoa</taxon>
        <taxon>Hydroidolina</taxon>
        <taxon>Leptothecata</taxon>
        <taxon>Obeliida</taxon>
        <taxon>Clytiidae</taxon>
        <taxon>Clytia</taxon>
    </lineage>
</organism>
<dbReference type="RefSeq" id="XP_066934507.1">
    <property type="nucleotide sequence ID" value="XM_067078406.1"/>
</dbReference>
<dbReference type="AlphaFoldDB" id="A0A7M5WTQ6"/>
<dbReference type="Proteomes" id="UP000594262">
    <property type="component" value="Unplaced"/>
</dbReference>
<sequence length="269" mass="31734">MRSSFLSDEFQQDPFFRPSAPTNRVKQQEQTNSTEESETTCNIFDVPLITVNKMVFRSKLEKGAYKPLDFLSYANLLKQLRQSRTMGLTPTQTRKRTISENQNQKSPSQHFMKKLQERKRSTTQVEETVPPHPHPFNRNRRNTEQFNAKTLTARSVLLEMSDEVEENYEFESSCEDSEKYNELERKFENFMKWVNQAKQDYVAMETVNSIDEFQILFKLLEKYTSPTLLQIKPNSNGTWTVVCQPLEDFKKDFMVLRIGLKYCLCLEPF</sequence>
<proteinExistence type="predicted"/>
<feature type="region of interest" description="Disordered" evidence="1">
    <location>
        <begin position="87"/>
        <end position="140"/>
    </location>
</feature>
<dbReference type="GeneID" id="136822165"/>
<evidence type="ECO:0000256" key="1">
    <source>
        <dbReference type="SAM" id="MobiDB-lite"/>
    </source>
</evidence>
<reference evidence="2" key="1">
    <citation type="submission" date="2021-01" db="UniProtKB">
        <authorList>
            <consortium name="EnsemblMetazoa"/>
        </authorList>
    </citation>
    <scope>IDENTIFICATION</scope>
</reference>
<keyword evidence="3" id="KW-1185">Reference proteome</keyword>
<feature type="compositionally biased region" description="Polar residues" evidence="1">
    <location>
        <begin position="99"/>
        <end position="109"/>
    </location>
</feature>
<accession>A0A7M5WTQ6</accession>
<protein>
    <submittedName>
        <fullName evidence="2">Uncharacterized protein</fullName>
    </submittedName>
</protein>
<feature type="region of interest" description="Disordered" evidence="1">
    <location>
        <begin position="1"/>
        <end position="38"/>
    </location>
</feature>
<dbReference type="EnsemblMetazoa" id="CLYHEMT012966.1">
    <property type="protein sequence ID" value="CLYHEMP012966.1"/>
    <property type="gene ID" value="CLYHEMG012966"/>
</dbReference>